<dbReference type="PANTHER" id="PTHR38764:SF1">
    <property type="entry name" value="ACYL CARRIER PROTEIN PHOSPHODIESTERASE"/>
    <property type="match status" value="1"/>
</dbReference>
<keyword evidence="2" id="KW-0378">Hydrolase</keyword>
<sequence length="201" mass="23844">MNFLAHAFLSFQQEKILVGNFIADFVKGKQINDFEDGIMMGILLHREIDFFTDSHPLVKAGQSYLRPKFGHYSTVITDIFFDYFLIKHWKEFKDIPLKTFIQETFETLDSYEEIFPPRFANMYYWMRKDNWLLAYGSVEGIQSALTGMSKRTKFNSKMEEAHSALVEREEEFDVIFLAFFKELETFAFEKLQEIQQAHGRH</sequence>
<dbReference type="EMBL" id="FRXN01000005">
    <property type="protein sequence ID" value="SHO64183.1"/>
    <property type="molecule type" value="Genomic_DNA"/>
</dbReference>
<keyword evidence="3" id="KW-0443">Lipid metabolism</keyword>
<dbReference type="PANTHER" id="PTHR38764">
    <property type="entry name" value="ACYL CARRIER PROTEIN PHOSPHODIESTERASE"/>
    <property type="match status" value="1"/>
</dbReference>
<dbReference type="Proteomes" id="UP000184609">
    <property type="component" value="Unassembled WGS sequence"/>
</dbReference>
<accession>A0A1M7ZH34</accession>
<keyword evidence="5" id="KW-1185">Reference proteome</keyword>
<dbReference type="GO" id="GO:0008770">
    <property type="term" value="F:[acyl-carrier-protein] phosphodiesterase activity"/>
    <property type="evidence" value="ECO:0007669"/>
    <property type="project" value="InterPro"/>
</dbReference>
<protein>
    <submittedName>
        <fullName evidence="4">Acyl carrier protein phosphodiesterase</fullName>
    </submittedName>
</protein>
<dbReference type="RefSeq" id="WP_073572905.1">
    <property type="nucleotide sequence ID" value="NZ_FRXN01000005.1"/>
</dbReference>
<reference evidence="5" key="1">
    <citation type="submission" date="2016-12" db="EMBL/GenBank/DDBJ databases">
        <authorList>
            <person name="Varghese N."/>
            <person name="Submissions S."/>
        </authorList>
    </citation>
    <scope>NUCLEOTIDE SEQUENCE [LARGE SCALE GENOMIC DNA]</scope>
    <source>
        <strain evidence="5">DSM 25035</strain>
    </source>
</reference>
<gene>
    <name evidence="4" type="ORF">SAMN04488108_3278</name>
</gene>
<dbReference type="InterPro" id="IPR007431">
    <property type="entry name" value="ACP_PD"/>
</dbReference>
<dbReference type="PIRSF" id="PIRSF011489">
    <property type="entry name" value="DUF479"/>
    <property type="match status" value="1"/>
</dbReference>
<dbReference type="Pfam" id="PF04336">
    <property type="entry name" value="ACP_PD"/>
    <property type="match status" value="1"/>
</dbReference>
<evidence type="ECO:0000313" key="4">
    <source>
        <dbReference type="EMBL" id="SHO64183.1"/>
    </source>
</evidence>
<keyword evidence="1" id="KW-0444">Lipid biosynthesis</keyword>
<dbReference type="STRING" id="1073327.SAMN04488108_3278"/>
<organism evidence="4 5">
    <name type="scientific">Algoriphagus zhangzhouensis</name>
    <dbReference type="NCBI Taxonomy" id="1073327"/>
    <lineage>
        <taxon>Bacteria</taxon>
        <taxon>Pseudomonadati</taxon>
        <taxon>Bacteroidota</taxon>
        <taxon>Cytophagia</taxon>
        <taxon>Cytophagales</taxon>
        <taxon>Cyclobacteriaceae</taxon>
        <taxon>Algoriphagus</taxon>
    </lineage>
</organism>
<name>A0A1M7ZH34_9BACT</name>
<evidence type="ECO:0000256" key="3">
    <source>
        <dbReference type="ARBA" id="ARBA00023098"/>
    </source>
</evidence>
<evidence type="ECO:0000256" key="1">
    <source>
        <dbReference type="ARBA" id="ARBA00022516"/>
    </source>
</evidence>
<dbReference type="OrthoDB" id="8442777at2"/>
<evidence type="ECO:0000313" key="5">
    <source>
        <dbReference type="Proteomes" id="UP000184609"/>
    </source>
</evidence>
<proteinExistence type="predicted"/>
<dbReference type="GO" id="GO:0006633">
    <property type="term" value="P:fatty acid biosynthetic process"/>
    <property type="evidence" value="ECO:0007669"/>
    <property type="project" value="InterPro"/>
</dbReference>
<evidence type="ECO:0000256" key="2">
    <source>
        <dbReference type="ARBA" id="ARBA00022801"/>
    </source>
</evidence>
<dbReference type="AlphaFoldDB" id="A0A1M7ZH34"/>